<name>U4LEE2_PYROM</name>
<dbReference type="OMA" id="NEGHRAQ"/>
<sequence>MTDEVQRVLHTFSKVHIYAIPPLGSNQGYRASQWNVDNEEARIFTARIRIIETYNSETVRTDVRLEDPNSGDLFANCPYEAAFCVEQVVDSSRFFAVRVVDGNNKAILGIGFEQRDDAFNFGVALQDIRRQQDAEKAAKNRTPPVVEKKDYSLKEGETISITIGNKGRRRGPSSNSTSSSDNSGLPLPFLPPPPSAEDVKRRQSRNLDEEEVKFGFDDDAFGDFV</sequence>
<dbReference type="STRING" id="1076935.U4LEE2"/>
<feature type="domain" description="NECAP PHear" evidence="2">
    <location>
        <begin position="5"/>
        <end position="164"/>
    </location>
</feature>
<reference evidence="3 4" key="1">
    <citation type="journal article" date="2013" name="PLoS Genet.">
        <title>The genome and development-dependent transcriptomes of Pyronema confluens: a window into fungal evolution.</title>
        <authorList>
            <person name="Traeger S."/>
            <person name="Altegoer F."/>
            <person name="Freitag M."/>
            <person name="Gabaldon T."/>
            <person name="Kempken F."/>
            <person name="Kumar A."/>
            <person name="Marcet-Houben M."/>
            <person name="Poggeler S."/>
            <person name="Stajich J.E."/>
            <person name="Nowrousian M."/>
        </authorList>
    </citation>
    <scope>NUCLEOTIDE SEQUENCE [LARGE SCALE GENOMIC DNA]</scope>
    <source>
        <strain evidence="4">CBS 100304</strain>
        <tissue evidence="3">Vegetative mycelium</tissue>
    </source>
</reference>
<dbReference type="AlphaFoldDB" id="U4LEE2"/>
<dbReference type="Gene3D" id="2.30.29.30">
    <property type="entry name" value="Pleckstrin-homology domain (PH domain)/Phosphotyrosine-binding domain (PTB)"/>
    <property type="match status" value="1"/>
</dbReference>
<keyword evidence="4" id="KW-1185">Reference proteome</keyword>
<dbReference type="InterPro" id="IPR011993">
    <property type="entry name" value="PH-like_dom_sf"/>
</dbReference>
<proteinExistence type="predicted"/>
<feature type="compositionally biased region" description="Low complexity" evidence="1">
    <location>
        <begin position="173"/>
        <end position="187"/>
    </location>
</feature>
<protein>
    <submittedName>
        <fullName evidence="3">Similar to Adaptin ear-binding coat-associated protein 2 acc. no. Q6P756</fullName>
    </submittedName>
</protein>
<dbReference type="EMBL" id="HF935441">
    <property type="protein sequence ID" value="CCX30484.1"/>
    <property type="molecule type" value="Genomic_DNA"/>
</dbReference>
<dbReference type="OrthoDB" id="10265489at2759"/>
<dbReference type="Pfam" id="PF07933">
    <property type="entry name" value="DUF1681"/>
    <property type="match status" value="1"/>
</dbReference>
<gene>
    <name evidence="3" type="ORF">PCON_08683</name>
</gene>
<dbReference type="Proteomes" id="UP000018144">
    <property type="component" value="Unassembled WGS sequence"/>
</dbReference>
<dbReference type="PANTHER" id="PTHR12847">
    <property type="entry name" value="ATP-BINDING CASSETTE ABC TRANSPORTER-RELATED"/>
    <property type="match status" value="1"/>
</dbReference>
<dbReference type="GO" id="GO:0006897">
    <property type="term" value="P:endocytosis"/>
    <property type="evidence" value="ECO:0007669"/>
    <property type="project" value="InterPro"/>
</dbReference>
<dbReference type="SUPFAM" id="SSF50729">
    <property type="entry name" value="PH domain-like"/>
    <property type="match status" value="1"/>
</dbReference>
<organism evidence="3 4">
    <name type="scientific">Pyronema omphalodes (strain CBS 100304)</name>
    <name type="common">Pyronema confluens</name>
    <dbReference type="NCBI Taxonomy" id="1076935"/>
    <lineage>
        <taxon>Eukaryota</taxon>
        <taxon>Fungi</taxon>
        <taxon>Dikarya</taxon>
        <taxon>Ascomycota</taxon>
        <taxon>Pezizomycotina</taxon>
        <taxon>Pezizomycetes</taxon>
        <taxon>Pezizales</taxon>
        <taxon>Pyronemataceae</taxon>
        <taxon>Pyronema</taxon>
    </lineage>
</organism>
<dbReference type="PANTHER" id="PTHR12847:SF9">
    <property type="entry name" value="NECAP-LIKE PROTEIN CG9132"/>
    <property type="match status" value="1"/>
</dbReference>
<accession>U4LEE2</accession>
<dbReference type="eggNOG" id="KOG2500">
    <property type="taxonomic scope" value="Eukaryota"/>
</dbReference>
<evidence type="ECO:0000313" key="3">
    <source>
        <dbReference type="EMBL" id="CCX30484.1"/>
    </source>
</evidence>
<feature type="region of interest" description="Disordered" evidence="1">
    <location>
        <begin position="161"/>
        <end position="211"/>
    </location>
</feature>
<evidence type="ECO:0000313" key="4">
    <source>
        <dbReference type="Proteomes" id="UP000018144"/>
    </source>
</evidence>
<evidence type="ECO:0000256" key="1">
    <source>
        <dbReference type="SAM" id="MobiDB-lite"/>
    </source>
</evidence>
<dbReference type="CDD" id="cd13228">
    <property type="entry name" value="PHear_NECAP"/>
    <property type="match status" value="1"/>
</dbReference>
<evidence type="ECO:0000259" key="2">
    <source>
        <dbReference type="Pfam" id="PF07933"/>
    </source>
</evidence>
<dbReference type="GO" id="GO:0030125">
    <property type="term" value="C:clathrin vesicle coat"/>
    <property type="evidence" value="ECO:0007669"/>
    <property type="project" value="TreeGrafter"/>
</dbReference>
<dbReference type="InterPro" id="IPR012466">
    <property type="entry name" value="NECAP_PHear"/>
</dbReference>
<feature type="compositionally biased region" description="Basic and acidic residues" evidence="1">
    <location>
        <begin position="197"/>
        <end position="211"/>
    </location>
</feature>